<evidence type="ECO:0000313" key="3">
    <source>
        <dbReference type="EMBL" id="QGV79325.1"/>
    </source>
</evidence>
<keyword evidence="2" id="KW-0732">Signal</keyword>
<accession>A0A6I6FJH6</accession>
<evidence type="ECO:0000256" key="1">
    <source>
        <dbReference type="SAM" id="MobiDB-lite"/>
    </source>
</evidence>
<reference evidence="3 4" key="1">
    <citation type="submission" date="2018-12" db="EMBL/GenBank/DDBJ databases">
        <title>Complete genome sequence of Streptomyces ficellus NRRL8067, the producer of ficellomycin, feldamycin and nojirimycin.</title>
        <authorList>
            <person name="Zhang H."/>
            <person name="Yue R."/>
            <person name="Liu Y."/>
            <person name="Li M."/>
            <person name="Mu H."/>
            <person name="Zhang J."/>
        </authorList>
    </citation>
    <scope>NUCLEOTIDE SEQUENCE [LARGE SCALE GENOMIC DNA]</scope>
    <source>
        <strain evidence="3 4">NRRL 8067</strain>
    </source>
</reference>
<feature type="compositionally biased region" description="Low complexity" evidence="1">
    <location>
        <begin position="103"/>
        <end position="116"/>
    </location>
</feature>
<feature type="compositionally biased region" description="Polar residues" evidence="1">
    <location>
        <begin position="203"/>
        <end position="233"/>
    </location>
</feature>
<dbReference type="RefSeq" id="WP_156693074.1">
    <property type="nucleotide sequence ID" value="NZ_CP034279.1"/>
</dbReference>
<sequence length="233" mass="22878">MRLLTPRRVAATALCAALTLGTAGTALAHSAPHAGPQRAEAPQDIGEILGAVGDILDAALGTASGAASSGTNSAQTLPAAEMDQQMKDLAAAIEALRKAAAETETNTAGTATATTTVPRDGTDTVDLADLGMDAGTGMDAGMDMDKALADMDKSIDALVEAAANGQAGTSATQVQAASKALMDAIMRDVAQMTGTPAAGIPATGTNTLPATSQPATTLPATSQPATTLPATGH</sequence>
<dbReference type="OrthoDB" id="4248795at2"/>
<name>A0A6I6FJH6_9ACTN</name>
<organism evidence="3 4">
    <name type="scientific">Streptomyces ficellus</name>
    <dbReference type="NCBI Taxonomy" id="1977088"/>
    <lineage>
        <taxon>Bacteria</taxon>
        <taxon>Bacillati</taxon>
        <taxon>Actinomycetota</taxon>
        <taxon>Actinomycetes</taxon>
        <taxon>Kitasatosporales</taxon>
        <taxon>Streptomycetaceae</taxon>
        <taxon>Streptomyces</taxon>
    </lineage>
</organism>
<dbReference type="Proteomes" id="UP000422572">
    <property type="component" value="Chromosome"/>
</dbReference>
<keyword evidence="4" id="KW-1185">Reference proteome</keyword>
<gene>
    <name evidence="3" type="ORF">EIZ62_14455</name>
</gene>
<feature type="region of interest" description="Disordered" evidence="1">
    <location>
        <begin position="103"/>
        <end position="125"/>
    </location>
</feature>
<dbReference type="AlphaFoldDB" id="A0A6I6FJH6"/>
<feature type="chain" id="PRO_5026116005" description="Secreted protein" evidence="2">
    <location>
        <begin position="29"/>
        <end position="233"/>
    </location>
</feature>
<feature type="region of interest" description="Disordered" evidence="1">
    <location>
        <begin position="196"/>
        <end position="233"/>
    </location>
</feature>
<protein>
    <recommendedName>
        <fullName evidence="5">Secreted protein</fullName>
    </recommendedName>
</protein>
<dbReference type="KEGG" id="sfic:EIZ62_14455"/>
<proteinExistence type="predicted"/>
<feature type="signal peptide" evidence="2">
    <location>
        <begin position="1"/>
        <end position="28"/>
    </location>
</feature>
<dbReference type="EMBL" id="CP034279">
    <property type="protein sequence ID" value="QGV79325.1"/>
    <property type="molecule type" value="Genomic_DNA"/>
</dbReference>
<evidence type="ECO:0000313" key="4">
    <source>
        <dbReference type="Proteomes" id="UP000422572"/>
    </source>
</evidence>
<evidence type="ECO:0008006" key="5">
    <source>
        <dbReference type="Google" id="ProtNLM"/>
    </source>
</evidence>
<evidence type="ECO:0000256" key="2">
    <source>
        <dbReference type="SAM" id="SignalP"/>
    </source>
</evidence>